<dbReference type="Pfam" id="PF06330">
    <property type="entry name" value="TRI5"/>
    <property type="match status" value="1"/>
</dbReference>
<organism evidence="3 4">
    <name type="scientific">Armillaria luteobubalina</name>
    <dbReference type="NCBI Taxonomy" id="153913"/>
    <lineage>
        <taxon>Eukaryota</taxon>
        <taxon>Fungi</taxon>
        <taxon>Dikarya</taxon>
        <taxon>Basidiomycota</taxon>
        <taxon>Agaricomycotina</taxon>
        <taxon>Agaricomycetes</taxon>
        <taxon>Agaricomycetidae</taxon>
        <taxon>Agaricales</taxon>
        <taxon>Marasmiineae</taxon>
        <taxon>Physalacriaceae</taxon>
        <taxon>Armillaria</taxon>
    </lineage>
</organism>
<accession>A0AA39UWX7</accession>
<keyword evidence="4" id="KW-1185">Reference proteome</keyword>
<protein>
    <submittedName>
        <fullName evidence="3">Isoprenoid synthase domain-containing protein</fullName>
    </submittedName>
</protein>
<dbReference type="GO" id="GO:0016838">
    <property type="term" value="F:carbon-oxygen lyase activity, acting on phosphates"/>
    <property type="evidence" value="ECO:0007669"/>
    <property type="project" value="InterPro"/>
</dbReference>
<reference evidence="3" key="1">
    <citation type="submission" date="2023-06" db="EMBL/GenBank/DDBJ databases">
        <authorList>
            <consortium name="Lawrence Berkeley National Laboratory"/>
            <person name="Ahrendt S."/>
            <person name="Sahu N."/>
            <person name="Indic B."/>
            <person name="Wong-Bajracharya J."/>
            <person name="Merenyi Z."/>
            <person name="Ke H.-M."/>
            <person name="Monk M."/>
            <person name="Kocsube S."/>
            <person name="Drula E."/>
            <person name="Lipzen A."/>
            <person name="Balint B."/>
            <person name="Henrissat B."/>
            <person name="Andreopoulos B."/>
            <person name="Martin F.M."/>
            <person name="Harder C.B."/>
            <person name="Rigling D."/>
            <person name="Ford K.L."/>
            <person name="Foster G.D."/>
            <person name="Pangilinan J."/>
            <person name="Papanicolaou A."/>
            <person name="Barry K."/>
            <person name="LaButti K."/>
            <person name="Viragh M."/>
            <person name="Koriabine M."/>
            <person name="Yan M."/>
            <person name="Riley R."/>
            <person name="Champramary S."/>
            <person name="Plett K.L."/>
            <person name="Tsai I.J."/>
            <person name="Slot J."/>
            <person name="Sipos G."/>
            <person name="Plett J."/>
            <person name="Nagy L.G."/>
            <person name="Grigoriev I.V."/>
        </authorList>
    </citation>
    <scope>NUCLEOTIDE SEQUENCE</scope>
    <source>
        <strain evidence="3">HWK02</strain>
    </source>
</reference>
<dbReference type="Proteomes" id="UP001175228">
    <property type="component" value="Unassembled WGS sequence"/>
</dbReference>
<comment type="caution">
    <text evidence="3">The sequence shown here is derived from an EMBL/GenBank/DDBJ whole genome shotgun (WGS) entry which is preliminary data.</text>
</comment>
<dbReference type="InterPro" id="IPR024652">
    <property type="entry name" value="Trichodiene_synth"/>
</dbReference>
<dbReference type="SFLD" id="SFLDS00005">
    <property type="entry name" value="Isoprenoid_Synthase_Type_I"/>
    <property type="match status" value="1"/>
</dbReference>
<name>A0AA39UWX7_9AGAR</name>
<dbReference type="SUPFAM" id="SSF48576">
    <property type="entry name" value="Terpenoid synthases"/>
    <property type="match status" value="1"/>
</dbReference>
<dbReference type="InterPro" id="IPR008949">
    <property type="entry name" value="Isoprenoid_synthase_dom_sf"/>
</dbReference>
<gene>
    <name evidence="3" type="ORF">EDD18DRAFT_1241261</name>
</gene>
<dbReference type="SFLD" id="SFLDG01021">
    <property type="entry name" value="Trichodiene_Synthase_Like"/>
    <property type="match status" value="1"/>
</dbReference>
<dbReference type="AlphaFoldDB" id="A0AA39UWX7"/>
<sequence>MKEVERRGYELEPLQPYLVTGLNIAASAYHHVSNVNVKVYIAIYTAFAIYFDDAYPNDTDALVGVPNFTKHFASLEKQPTKMLDDFAGVLAEASQLFGEVTADLIVQGILKFMTALILETRYKSEPMEVDKYAIFLRELSGIAEAYAVFIFPSELPYSAYIQALPLLRDVICFINDITSFYKEEADGENYNLISFLAEANDEPKTKTLHNMVGKCMETHERVLLILSPHKDAHRMYKEFVKGYLAYHLGAKRYKLDELKI</sequence>
<dbReference type="EMBL" id="JAUEPU010000001">
    <property type="protein sequence ID" value="KAK0506682.1"/>
    <property type="molecule type" value="Genomic_DNA"/>
</dbReference>
<keyword evidence="2" id="KW-0456">Lyase</keyword>
<dbReference type="Gene3D" id="1.10.600.10">
    <property type="entry name" value="Farnesyl Diphosphate Synthase"/>
    <property type="match status" value="1"/>
</dbReference>
<comment type="similarity">
    <text evidence="1">Belongs to the trichodiene synthase family.</text>
</comment>
<evidence type="ECO:0000313" key="3">
    <source>
        <dbReference type="EMBL" id="KAK0506682.1"/>
    </source>
</evidence>
<proteinExistence type="inferred from homology"/>
<evidence type="ECO:0000256" key="1">
    <source>
        <dbReference type="ARBA" id="ARBA00007946"/>
    </source>
</evidence>
<evidence type="ECO:0000313" key="4">
    <source>
        <dbReference type="Proteomes" id="UP001175228"/>
    </source>
</evidence>
<evidence type="ECO:0000256" key="2">
    <source>
        <dbReference type="ARBA" id="ARBA00023239"/>
    </source>
</evidence>